<dbReference type="InterPro" id="IPR052634">
    <property type="entry name" value="Sperm_flagellar-bone_growth"/>
</dbReference>
<sequence>ESKEAGAIARRERERRRRRVLVEQQREQEMLEENQLEQVLLEKLGRQSVEESAISYRSWRAKTFEEVVVRNRQARQQQYSAQKKADKEEALRRDQDLRDEMIETMREQEEGGLLGPFWGLMRADAVLQFFQSPPLVGWNTMWNVVTRCSQRTLWSKIEVCCRQAGFIVGPVCYAALAFVVRHNRDVSPISMMGWSFVGLTLFQAAAASLCLPTVVDPSAKEEEAEDVPAARTNMQEVELNPEELPPETRRRRQIVWNTFVYCSERTFTVGAIEVSTMMLLEVEYGWQTELCGASFMAVGGSSIVATKTFWTREDKLFMVLFYRRQAVWDRDLWDGRASPEMEMGKPFLALVSLHIRFPFLASFYCSIRSSLGPSELLAETLVYASLSVSNGIAQGFATSAVMKGTSFDIQSYRLQSLASIQTSRFVVLIFTRFILDFSCRNLYALVQSAPYVRAPSGAQSASYREATGGKEMSISRTRANV</sequence>
<dbReference type="InterPro" id="IPR036259">
    <property type="entry name" value="MFS_trans_sf"/>
</dbReference>
<organism evidence="2 3">
    <name type="scientific">Symbiodinium necroappetens</name>
    <dbReference type="NCBI Taxonomy" id="1628268"/>
    <lineage>
        <taxon>Eukaryota</taxon>
        <taxon>Sar</taxon>
        <taxon>Alveolata</taxon>
        <taxon>Dinophyceae</taxon>
        <taxon>Suessiales</taxon>
        <taxon>Symbiodiniaceae</taxon>
        <taxon>Symbiodinium</taxon>
    </lineage>
</organism>
<protein>
    <submittedName>
        <fullName evidence="2">GIP protein</fullName>
    </submittedName>
</protein>
<dbReference type="AlphaFoldDB" id="A0A812TFZ1"/>
<reference evidence="2" key="1">
    <citation type="submission" date="2021-02" db="EMBL/GenBank/DDBJ databases">
        <authorList>
            <person name="Dougan E. K."/>
            <person name="Rhodes N."/>
            <person name="Thang M."/>
            <person name="Chan C."/>
        </authorList>
    </citation>
    <scope>NUCLEOTIDE SEQUENCE</scope>
</reference>
<dbReference type="OrthoDB" id="435289at2759"/>
<feature type="non-terminal residue" evidence="2">
    <location>
        <position position="481"/>
    </location>
</feature>
<feature type="domain" description="CPC1/SPEF2" evidence="1">
    <location>
        <begin position="45"/>
        <end position="108"/>
    </location>
</feature>
<evidence type="ECO:0000313" key="3">
    <source>
        <dbReference type="Proteomes" id="UP000601435"/>
    </source>
</evidence>
<comment type="caution">
    <text evidence="2">The sequence shown here is derived from an EMBL/GenBank/DDBJ whole genome shotgun (WGS) entry which is preliminary data.</text>
</comment>
<dbReference type="EMBL" id="CAJNJA010024664">
    <property type="protein sequence ID" value="CAE7530131.1"/>
    <property type="molecule type" value="Genomic_DNA"/>
</dbReference>
<evidence type="ECO:0000259" key="1">
    <source>
        <dbReference type="Pfam" id="PF22946"/>
    </source>
</evidence>
<evidence type="ECO:0000313" key="2">
    <source>
        <dbReference type="EMBL" id="CAE7530131.1"/>
    </source>
</evidence>
<dbReference type="PANTHER" id="PTHR14919">
    <property type="entry name" value="KPL2-RELATED"/>
    <property type="match status" value="1"/>
</dbReference>
<dbReference type="Pfam" id="PF22946">
    <property type="entry name" value="SPEF2_D5"/>
    <property type="match status" value="1"/>
</dbReference>
<dbReference type="SUPFAM" id="SSF103473">
    <property type="entry name" value="MFS general substrate transporter"/>
    <property type="match status" value="1"/>
</dbReference>
<proteinExistence type="predicted"/>
<dbReference type="InterPro" id="IPR054517">
    <property type="entry name" value="SPEF2_D5"/>
</dbReference>
<keyword evidence="3" id="KW-1185">Reference proteome</keyword>
<name>A0A812TFZ1_9DINO</name>
<dbReference type="Proteomes" id="UP000601435">
    <property type="component" value="Unassembled WGS sequence"/>
</dbReference>
<dbReference type="PANTHER" id="PTHR14919:SF0">
    <property type="entry name" value="SPERM FLAGELLAR PROTEIN 2"/>
    <property type="match status" value="1"/>
</dbReference>
<gene>
    <name evidence="2" type="primary">GIP</name>
    <name evidence="2" type="ORF">SNEC2469_LOCUS15217</name>
</gene>
<accession>A0A812TFZ1</accession>